<feature type="domain" description="UspA" evidence="2">
    <location>
        <begin position="1"/>
        <end position="149"/>
    </location>
</feature>
<dbReference type="PRINTS" id="PR01438">
    <property type="entry name" value="UNVRSLSTRESS"/>
</dbReference>
<organism evidence="3 4">
    <name type="scientific">Oxalobacter vibrioformis</name>
    <dbReference type="NCBI Taxonomy" id="933080"/>
    <lineage>
        <taxon>Bacteria</taxon>
        <taxon>Pseudomonadati</taxon>
        <taxon>Pseudomonadota</taxon>
        <taxon>Betaproteobacteria</taxon>
        <taxon>Burkholderiales</taxon>
        <taxon>Oxalobacteraceae</taxon>
        <taxon>Oxalobacter</taxon>
    </lineage>
</organism>
<dbReference type="KEGG" id="ovb:NB640_02115"/>
<comment type="similarity">
    <text evidence="1">Belongs to the universal stress protein A family.</text>
</comment>
<dbReference type="Proteomes" id="UP001156215">
    <property type="component" value="Chromosome"/>
</dbReference>
<protein>
    <submittedName>
        <fullName evidence="3">Universal stress protein</fullName>
    </submittedName>
</protein>
<dbReference type="SUPFAM" id="SSF52402">
    <property type="entry name" value="Adenine nucleotide alpha hydrolases-like"/>
    <property type="match status" value="1"/>
</dbReference>
<accession>A0A9E9LZM7</accession>
<evidence type="ECO:0000313" key="3">
    <source>
        <dbReference type="EMBL" id="WAW10477.1"/>
    </source>
</evidence>
<keyword evidence="4" id="KW-1185">Reference proteome</keyword>
<reference evidence="3" key="1">
    <citation type="journal article" date="2022" name="Front. Microbiol.">
        <title>New perspectives on an old grouping: The genomic and phenotypic variability of Oxalobacter formigenes and the implications for calcium oxalate stone prevention.</title>
        <authorList>
            <person name="Chmiel J.A."/>
            <person name="Carr C."/>
            <person name="Stuivenberg G.A."/>
            <person name="Venema R."/>
            <person name="Chanyi R.M."/>
            <person name="Al K.F."/>
            <person name="Giguere D."/>
            <person name="Say H."/>
            <person name="Akouris P.P."/>
            <person name="Dominguez Romero S.A."/>
            <person name="Kwong A."/>
            <person name="Tai V."/>
            <person name="Koval S.F."/>
            <person name="Razvi H."/>
            <person name="Bjazevic J."/>
            <person name="Burton J.P."/>
        </authorList>
    </citation>
    <scope>NUCLEOTIDE SEQUENCE</scope>
    <source>
        <strain evidence="3">WoOx3</strain>
    </source>
</reference>
<dbReference type="RefSeq" id="WP_269309493.1">
    <property type="nucleotide sequence ID" value="NZ_CP098242.1"/>
</dbReference>
<dbReference type="CDD" id="cd00293">
    <property type="entry name" value="USP-like"/>
    <property type="match status" value="1"/>
</dbReference>
<dbReference type="Pfam" id="PF00582">
    <property type="entry name" value="Usp"/>
    <property type="match status" value="1"/>
</dbReference>
<dbReference type="PANTHER" id="PTHR46268:SF6">
    <property type="entry name" value="UNIVERSAL STRESS PROTEIN UP12"/>
    <property type="match status" value="1"/>
</dbReference>
<dbReference type="InterPro" id="IPR014729">
    <property type="entry name" value="Rossmann-like_a/b/a_fold"/>
</dbReference>
<evidence type="ECO:0000256" key="1">
    <source>
        <dbReference type="ARBA" id="ARBA00008791"/>
    </source>
</evidence>
<dbReference type="EMBL" id="CP098242">
    <property type="protein sequence ID" value="WAW10477.1"/>
    <property type="molecule type" value="Genomic_DNA"/>
</dbReference>
<proteinExistence type="inferred from homology"/>
<gene>
    <name evidence="3" type="ORF">NB640_02115</name>
</gene>
<dbReference type="InterPro" id="IPR006015">
    <property type="entry name" value="Universal_stress_UspA"/>
</dbReference>
<dbReference type="Gene3D" id="3.40.50.620">
    <property type="entry name" value="HUPs"/>
    <property type="match status" value="1"/>
</dbReference>
<dbReference type="PANTHER" id="PTHR46268">
    <property type="entry name" value="STRESS RESPONSE PROTEIN NHAX"/>
    <property type="match status" value="1"/>
</dbReference>
<sequence length="168" mass="17864">MFKKILIPTDGSPLSNQAALEGITLAKQIGAEIVCIYVARERQNPAFDFSDVPIKNQISPEEYEAAVATAGNALMLPLREAAEKEGVKFTRLIEISNTAANTIVQTAEENGCDMIFMGSQGSAGWASMLLGSVAAKVVALSQMPVTVYKVKKAQVPAKAKINIGVLPI</sequence>
<name>A0A9E9LZM7_9BURK</name>
<dbReference type="InterPro" id="IPR006016">
    <property type="entry name" value="UspA"/>
</dbReference>
<evidence type="ECO:0000259" key="2">
    <source>
        <dbReference type="Pfam" id="PF00582"/>
    </source>
</evidence>
<evidence type="ECO:0000313" key="4">
    <source>
        <dbReference type="Proteomes" id="UP001156215"/>
    </source>
</evidence>
<dbReference type="AlphaFoldDB" id="A0A9E9LZM7"/>